<name>A0A9D9I5A2_9BACT</name>
<evidence type="ECO:0000256" key="3">
    <source>
        <dbReference type="ARBA" id="ARBA00022475"/>
    </source>
</evidence>
<dbReference type="InterPro" id="IPR044878">
    <property type="entry name" value="UbiA_sf"/>
</dbReference>
<evidence type="ECO:0000256" key="4">
    <source>
        <dbReference type="ARBA" id="ARBA00022679"/>
    </source>
</evidence>
<protein>
    <recommendedName>
        <fullName evidence="8 9">1,4-dihydroxy-2-naphthoate octaprenyltransferase</fullName>
        <shortName evidence="8">DHNA-octaprenyltransferase</shortName>
        <ecNumber evidence="8 9">2.5.1.74</ecNumber>
    </recommendedName>
</protein>
<keyword evidence="3 8" id="KW-1003">Cell membrane</keyword>
<dbReference type="InterPro" id="IPR026046">
    <property type="entry name" value="UBIAD1"/>
</dbReference>
<dbReference type="EMBL" id="JADIME010000084">
    <property type="protein sequence ID" value="MBO8465927.1"/>
    <property type="molecule type" value="Genomic_DNA"/>
</dbReference>
<feature type="transmembrane region" description="Helical" evidence="8">
    <location>
        <begin position="147"/>
        <end position="165"/>
    </location>
</feature>
<reference evidence="10" key="2">
    <citation type="journal article" date="2021" name="PeerJ">
        <title>Extensive microbial diversity within the chicken gut microbiome revealed by metagenomics and culture.</title>
        <authorList>
            <person name="Gilroy R."/>
            <person name="Ravi A."/>
            <person name="Getino M."/>
            <person name="Pursley I."/>
            <person name="Horton D.L."/>
            <person name="Alikhan N.F."/>
            <person name="Baker D."/>
            <person name="Gharbi K."/>
            <person name="Hall N."/>
            <person name="Watson M."/>
            <person name="Adriaenssens E.M."/>
            <person name="Foster-Nyarko E."/>
            <person name="Jarju S."/>
            <person name="Secka A."/>
            <person name="Antonio M."/>
            <person name="Oren A."/>
            <person name="Chaudhuri R.R."/>
            <person name="La Ragione R."/>
            <person name="Hildebrand F."/>
            <person name="Pallen M.J."/>
        </authorList>
    </citation>
    <scope>NUCLEOTIDE SEQUENCE</scope>
    <source>
        <strain evidence="10">10037</strain>
    </source>
</reference>
<dbReference type="GO" id="GO:0042371">
    <property type="term" value="P:vitamin K biosynthetic process"/>
    <property type="evidence" value="ECO:0007669"/>
    <property type="project" value="TreeGrafter"/>
</dbReference>
<keyword evidence="2 8" id="KW-0474">Menaquinone biosynthesis</keyword>
<accession>A0A9D9I5A2</accession>
<keyword evidence="5 8" id="KW-0812">Transmembrane</keyword>
<dbReference type="InterPro" id="IPR000537">
    <property type="entry name" value="UbiA_prenyltransferase"/>
</dbReference>
<keyword evidence="7 8" id="KW-0472">Membrane</keyword>
<feature type="transmembrane region" description="Helical" evidence="8">
    <location>
        <begin position="283"/>
        <end position="301"/>
    </location>
</feature>
<comment type="pathway">
    <text evidence="8">Quinol/quinone metabolism; menaquinone biosynthesis; menaquinol from 1,4-dihydroxy-2-naphthoate: step 1/2.</text>
</comment>
<dbReference type="PANTHER" id="PTHR13929">
    <property type="entry name" value="1,4-DIHYDROXY-2-NAPHTHOATE OCTAPRENYLTRANSFERASE"/>
    <property type="match status" value="1"/>
</dbReference>
<dbReference type="GO" id="GO:0046428">
    <property type="term" value="F:1,4-dihydroxy-2-naphthoate polyprenyltransferase activity"/>
    <property type="evidence" value="ECO:0007669"/>
    <property type="project" value="UniProtKB-UniRule"/>
</dbReference>
<comment type="similarity">
    <text evidence="8">Belongs to the MenA family. Type 1 subfamily.</text>
</comment>
<evidence type="ECO:0000256" key="5">
    <source>
        <dbReference type="ARBA" id="ARBA00022692"/>
    </source>
</evidence>
<evidence type="ECO:0000313" key="10">
    <source>
        <dbReference type="EMBL" id="MBO8465927.1"/>
    </source>
</evidence>
<gene>
    <name evidence="8 10" type="primary">menA</name>
    <name evidence="10" type="ORF">IAB93_08040</name>
</gene>
<evidence type="ECO:0000256" key="7">
    <source>
        <dbReference type="ARBA" id="ARBA00023136"/>
    </source>
</evidence>
<keyword evidence="6 8" id="KW-1133">Transmembrane helix</keyword>
<dbReference type="GO" id="GO:0005886">
    <property type="term" value="C:plasma membrane"/>
    <property type="evidence" value="ECO:0007669"/>
    <property type="project" value="UniProtKB-SubCell"/>
</dbReference>
<dbReference type="CDD" id="cd13962">
    <property type="entry name" value="PT_UbiA_UBIAD1"/>
    <property type="match status" value="1"/>
</dbReference>
<reference evidence="10" key="1">
    <citation type="submission" date="2020-10" db="EMBL/GenBank/DDBJ databases">
        <authorList>
            <person name="Gilroy R."/>
        </authorList>
    </citation>
    <scope>NUCLEOTIDE SEQUENCE</scope>
    <source>
        <strain evidence="10">10037</strain>
    </source>
</reference>
<dbReference type="PIRSF" id="PIRSF005355">
    <property type="entry name" value="UBIAD1"/>
    <property type="match status" value="1"/>
</dbReference>
<feature type="transmembrane region" description="Helical" evidence="8">
    <location>
        <begin position="171"/>
        <end position="190"/>
    </location>
</feature>
<evidence type="ECO:0000256" key="9">
    <source>
        <dbReference type="NCBIfam" id="TIGR00751"/>
    </source>
</evidence>
<feature type="transmembrane region" description="Helical" evidence="8">
    <location>
        <begin position="247"/>
        <end position="263"/>
    </location>
</feature>
<dbReference type="PANTHER" id="PTHR13929:SF0">
    <property type="entry name" value="UBIA PRENYLTRANSFERASE DOMAIN-CONTAINING PROTEIN 1"/>
    <property type="match status" value="1"/>
</dbReference>
<feature type="transmembrane region" description="Helical" evidence="8">
    <location>
        <begin position="116"/>
        <end position="135"/>
    </location>
</feature>
<dbReference type="NCBIfam" id="TIGR00751">
    <property type="entry name" value="menA"/>
    <property type="match status" value="1"/>
</dbReference>
<evidence type="ECO:0000256" key="1">
    <source>
        <dbReference type="ARBA" id="ARBA00004141"/>
    </source>
</evidence>
<comment type="catalytic activity">
    <reaction evidence="8">
        <text>an all-trans-polyprenyl diphosphate + 1,4-dihydroxy-2-naphthoate + H(+) = a 2-demethylmenaquinol + CO2 + diphosphate</text>
        <dbReference type="Rhea" id="RHEA:26478"/>
        <dbReference type="Rhea" id="RHEA-COMP:9563"/>
        <dbReference type="Rhea" id="RHEA-COMP:9564"/>
        <dbReference type="ChEBI" id="CHEBI:11173"/>
        <dbReference type="ChEBI" id="CHEBI:15378"/>
        <dbReference type="ChEBI" id="CHEBI:16526"/>
        <dbReference type="ChEBI" id="CHEBI:33019"/>
        <dbReference type="ChEBI" id="CHEBI:55437"/>
        <dbReference type="ChEBI" id="CHEBI:58914"/>
        <dbReference type="EC" id="2.5.1.74"/>
    </reaction>
</comment>
<dbReference type="AlphaFoldDB" id="A0A9D9I5A2"/>
<feature type="transmembrane region" description="Helical" evidence="8">
    <location>
        <begin position="38"/>
        <end position="59"/>
    </location>
</feature>
<sequence>MDSKFGLWFSIIRPRTLPASVAGVVAGSVYAWSQGCFVWFPALAALIFAVSAQIASNLANDYFDFLKGADGEGRVGPKRSLATGEVSPKSMVAATAVALVIAALSGLSLLFITGKYWLLGAGIVIVLAALAYSGGPYPLSRHALGDVAVVLFFGLVSVCFTYYVQTLVFDWGVLLLGLAVGLVTDNILVVNNYRDMEQDAANGKHTLVTEYGRRFGQRLYYWNGVAAMFLAIFAAAMSSHYGWEDWLRAYVIMSFYLLFHTYTHQSLKRLQGTALNPLLGRTARNLLVFVALFGVIVLTDIL</sequence>
<dbReference type="Proteomes" id="UP000823597">
    <property type="component" value="Unassembled WGS sequence"/>
</dbReference>
<dbReference type="Pfam" id="PF01040">
    <property type="entry name" value="UbiA"/>
    <property type="match status" value="1"/>
</dbReference>
<comment type="caution">
    <text evidence="10">The sequence shown here is derived from an EMBL/GenBank/DDBJ whole genome shotgun (WGS) entry which is preliminary data.</text>
</comment>
<evidence type="ECO:0000313" key="11">
    <source>
        <dbReference type="Proteomes" id="UP000823597"/>
    </source>
</evidence>
<dbReference type="EC" id="2.5.1.74" evidence="8 9"/>
<proteinExistence type="inferred from homology"/>
<comment type="subcellular location">
    <subcellularLocation>
        <location evidence="8">Cell membrane</location>
        <topology evidence="8">Multi-pass membrane protein</topology>
    </subcellularLocation>
    <subcellularLocation>
        <location evidence="1">Membrane</location>
        <topology evidence="1">Multi-pass membrane protein</topology>
    </subcellularLocation>
</comment>
<dbReference type="GO" id="GO:0009234">
    <property type="term" value="P:menaquinone biosynthetic process"/>
    <property type="evidence" value="ECO:0007669"/>
    <property type="project" value="UniProtKB-UniRule"/>
</dbReference>
<evidence type="ECO:0000256" key="8">
    <source>
        <dbReference type="HAMAP-Rule" id="MF_01937"/>
    </source>
</evidence>
<feature type="transmembrane region" description="Helical" evidence="8">
    <location>
        <begin position="91"/>
        <end position="110"/>
    </location>
</feature>
<feature type="transmembrane region" description="Helical" evidence="8">
    <location>
        <begin position="219"/>
        <end position="241"/>
    </location>
</feature>
<evidence type="ECO:0000256" key="6">
    <source>
        <dbReference type="ARBA" id="ARBA00022989"/>
    </source>
</evidence>
<organism evidence="10 11">
    <name type="scientific">Candidatus Merdivivens pullistercoris</name>
    <dbReference type="NCBI Taxonomy" id="2840873"/>
    <lineage>
        <taxon>Bacteria</taxon>
        <taxon>Pseudomonadati</taxon>
        <taxon>Bacteroidota</taxon>
        <taxon>Bacteroidia</taxon>
        <taxon>Bacteroidales</taxon>
        <taxon>Muribaculaceae</taxon>
        <taxon>Muribaculaceae incertae sedis</taxon>
        <taxon>Candidatus Merdivivens</taxon>
    </lineage>
</organism>
<evidence type="ECO:0000256" key="2">
    <source>
        <dbReference type="ARBA" id="ARBA00022428"/>
    </source>
</evidence>
<dbReference type="Gene3D" id="1.10.357.140">
    <property type="entry name" value="UbiA prenyltransferase"/>
    <property type="match status" value="1"/>
</dbReference>
<keyword evidence="4 8" id="KW-0808">Transferase</keyword>
<dbReference type="InterPro" id="IPR004657">
    <property type="entry name" value="MenA"/>
</dbReference>
<dbReference type="HAMAP" id="MF_01937">
    <property type="entry name" value="MenA_1"/>
    <property type="match status" value="1"/>
</dbReference>
<comment type="function">
    <text evidence="8">Conversion of 1,4-dihydroxy-2-naphthoate (DHNA) to demethylmenaquinone (DMK).</text>
</comment>